<proteinExistence type="inferred from homology"/>
<protein>
    <recommendedName>
        <fullName evidence="7">SKP1-like protein</fullName>
    </recommendedName>
</protein>
<dbReference type="GO" id="GO:0009867">
    <property type="term" value="P:jasmonic acid mediated signaling pathway"/>
    <property type="evidence" value="ECO:0007669"/>
    <property type="project" value="UniProtKB-ARBA"/>
</dbReference>
<accession>A0A8S0PT25</accession>
<comment type="function">
    <text evidence="6 7">Involved in ubiquitination and subsequent proteasomal degradation of target proteins. Together with CUL1, RBX1 and a F-box protein, it forms a SCF E3 ubiquitin ligase complex. The functional specificity of this complex depends on the type of F-box protein. In the SCF complex, it serves as an adapter that links the F-box protein to CUL1.</text>
</comment>
<comment type="caution">
    <text evidence="10">The sequence shown here is derived from an EMBL/GenBank/DDBJ whole genome shotgun (WGS) entry which is preliminary data.</text>
</comment>
<name>A0A8S0PT25_OLEEU</name>
<dbReference type="PANTHER" id="PTHR11165">
    <property type="entry name" value="SKP1"/>
    <property type="match status" value="1"/>
</dbReference>
<feature type="domain" description="SKP1 component dimerisation" evidence="8">
    <location>
        <begin position="115"/>
        <end position="162"/>
    </location>
</feature>
<sequence>MSLLRHLGFCTMSSMDATQKMIVLKSSDGEIFELEETAALESQVIKNMIEDGCADTCIPLPNVTSEILAKIIEYCKRHVEGARLEDLKKFDAEFVKVDQRTLFNLIMAANYLNIKSLLDLTCQTMADKIKGKTPEEIRKIFGIKNDFTPEEEEQIRKENAWAFDE</sequence>
<gene>
    <name evidence="10" type="ORF">OLEA9_A010053</name>
</gene>
<keyword evidence="5" id="KW-0539">Nucleus</keyword>
<dbReference type="FunFam" id="3.30.710.10:FF:000170">
    <property type="entry name" value="SKP1-like protein 5"/>
    <property type="match status" value="1"/>
</dbReference>
<dbReference type="SUPFAM" id="SSF81382">
    <property type="entry name" value="Skp1 dimerisation domain-like"/>
    <property type="match status" value="1"/>
</dbReference>
<dbReference type="InterPro" id="IPR011333">
    <property type="entry name" value="SKP1/BTB/POZ_sf"/>
</dbReference>
<evidence type="ECO:0000313" key="10">
    <source>
        <dbReference type="EMBL" id="CAA2955839.1"/>
    </source>
</evidence>
<evidence type="ECO:0000259" key="8">
    <source>
        <dbReference type="Pfam" id="PF01466"/>
    </source>
</evidence>
<dbReference type="GO" id="GO:0006511">
    <property type="term" value="P:ubiquitin-dependent protein catabolic process"/>
    <property type="evidence" value="ECO:0007669"/>
    <property type="project" value="InterPro"/>
</dbReference>
<evidence type="ECO:0000256" key="1">
    <source>
        <dbReference type="ARBA" id="ARBA00004123"/>
    </source>
</evidence>
<dbReference type="Pfam" id="PF03931">
    <property type="entry name" value="Skp1_POZ"/>
    <property type="match status" value="1"/>
</dbReference>
<dbReference type="Gene3D" id="3.30.710.10">
    <property type="entry name" value="Potassium Channel Kv1.1, Chain A"/>
    <property type="match status" value="1"/>
</dbReference>
<dbReference type="PIRSF" id="PIRSF028729">
    <property type="entry name" value="E3_ubiquit_lig_SCF_Skp"/>
    <property type="match status" value="1"/>
</dbReference>
<dbReference type="SMART" id="SM00512">
    <property type="entry name" value="Skp1"/>
    <property type="match status" value="1"/>
</dbReference>
<comment type="subunit">
    <text evidence="7">Part of a SCF (SKP1-cullin-F-box) protein ligase complex.</text>
</comment>
<evidence type="ECO:0000259" key="9">
    <source>
        <dbReference type="Pfam" id="PF03931"/>
    </source>
</evidence>
<dbReference type="GO" id="GO:0016567">
    <property type="term" value="P:protein ubiquitination"/>
    <property type="evidence" value="ECO:0007669"/>
    <property type="project" value="UniProtKB-UniRule"/>
</dbReference>
<dbReference type="SUPFAM" id="SSF54695">
    <property type="entry name" value="POZ domain"/>
    <property type="match status" value="1"/>
</dbReference>
<dbReference type="InterPro" id="IPR016897">
    <property type="entry name" value="SKP1"/>
</dbReference>
<comment type="similarity">
    <text evidence="3 7">Belongs to the SKP1 family.</text>
</comment>
<keyword evidence="4 7" id="KW-0833">Ubl conjugation pathway</keyword>
<evidence type="ECO:0000256" key="6">
    <source>
        <dbReference type="ARBA" id="ARBA00054396"/>
    </source>
</evidence>
<feature type="domain" description="SKP1 component POZ" evidence="9">
    <location>
        <begin position="20"/>
        <end position="79"/>
    </location>
</feature>
<dbReference type="InterPro" id="IPR001232">
    <property type="entry name" value="SKP1-like"/>
</dbReference>
<evidence type="ECO:0000313" key="11">
    <source>
        <dbReference type="Proteomes" id="UP000594638"/>
    </source>
</evidence>
<dbReference type="OrthoDB" id="7827685at2759"/>
<dbReference type="InterPro" id="IPR016073">
    <property type="entry name" value="Skp1_comp_POZ"/>
</dbReference>
<comment type="pathway">
    <text evidence="2 7">Protein modification; protein ubiquitination.</text>
</comment>
<dbReference type="AlphaFoldDB" id="A0A8S0PT25"/>
<dbReference type="InterPro" id="IPR016072">
    <property type="entry name" value="Skp1_comp_dimer"/>
</dbReference>
<dbReference type="InterPro" id="IPR036296">
    <property type="entry name" value="SKP1-like_dim_sf"/>
</dbReference>
<dbReference type="Pfam" id="PF01466">
    <property type="entry name" value="Skp1"/>
    <property type="match status" value="1"/>
</dbReference>
<dbReference type="CDD" id="cd18322">
    <property type="entry name" value="BTB_POZ_SKP1"/>
    <property type="match status" value="1"/>
</dbReference>
<dbReference type="Proteomes" id="UP000594638">
    <property type="component" value="Unassembled WGS sequence"/>
</dbReference>
<keyword evidence="11" id="KW-1185">Reference proteome</keyword>
<reference evidence="10 11" key="1">
    <citation type="submission" date="2019-12" db="EMBL/GenBank/DDBJ databases">
        <authorList>
            <person name="Alioto T."/>
            <person name="Alioto T."/>
            <person name="Gomez Garrido J."/>
        </authorList>
    </citation>
    <scope>NUCLEOTIDE SEQUENCE [LARGE SCALE GENOMIC DNA]</scope>
</reference>
<evidence type="ECO:0000256" key="4">
    <source>
        <dbReference type="ARBA" id="ARBA00022786"/>
    </source>
</evidence>
<evidence type="ECO:0000256" key="2">
    <source>
        <dbReference type="ARBA" id="ARBA00004906"/>
    </source>
</evidence>
<organism evidence="10 11">
    <name type="scientific">Olea europaea subsp. europaea</name>
    <dbReference type="NCBI Taxonomy" id="158383"/>
    <lineage>
        <taxon>Eukaryota</taxon>
        <taxon>Viridiplantae</taxon>
        <taxon>Streptophyta</taxon>
        <taxon>Embryophyta</taxon>
        <taxon>Tracheophyta</taxon>
        <taxon>Spermatophyta</taxon>
        <taxon>Magnoliopsida</taxon>
        <taxon>eudicotyledons</taxon>
        <taxon>Gunneridae</taxon>
        <taxon>Pentapetalae</taxon>
        <taxon>asterids</taxon>
        <taxon>lamiids</taxon>
        <taxon>Lamiales</taxon>
        <taxon>Oleaceae</taxon>
        <taxon>Oleeae</taxon>
        <taxon>Olea</taxon>
    </lineage>
</organism>
<evidence type="ECO:0000256" key="5">
    <source>
        <dbReference type="ARBA" id="ARBA00023242"/>
    </source>
</evidence>
<dbReference type="EMBL" id="CACTIH010000164">
    <property type="protein sequence ID" value="CAA2955839.1"/>
    <property type="molecule type" value="Genomic_DNA"/>
</dbReference>
<comment type="subcellular location">
    <subcellularLocation>
        <location evidence="1">Nucleus</location>
    </subcellularLocation>
</comment>
<dbReference type="GO" id="GO:0005634">
    <property type="term" value="C:nucleus"/>
    <property type="evidence" value="ECO:0007669"/>
    <property type="project" value="UniProtKB-SubCell"/>
</dbReference>
<evidence type="ECO:0000256" key="7">
    <source>
        <dbReference type="PIRNR" id="PIRNR028729"/>
    </source>
</evidence>
<dbReference type="Gramene" id="OE9A010053T1">
    <property type="protein sequence ID" value="OE9A010053C1"/>
    <property type="gene ID" value="OE9A010053"/>
</dbReference>
<evidence type="ECO:0000256" key="3">
    <source>
        <dbReference type="ARBA" id="ARBA00009993"/>
    </source>
</evidence>